<protein>
    <submittedName>
        <fullName evidence="6">Bifunctional metallophosphatase/5'-nucleotidase</fullName>
    </submittedName>
</protein>
<feature type="domain" description="5'-Nucleotidase C-terminal" evidence="5">
    <location>
        <begin position="366"/>
        <end position="521"/>
    </location>
</feature>
<evidence type="ECO:0000256" key="1">
    <source>
        <dbReference type="ARBA" id="ARBA00006654"/>
    </source>
</evidence>
<evidence type="ECO:0000259" key="4">
    <source>
        <dbReference type="Pfam" id="PF00149"/>
    </source>
</evidence>
<organism evidence="6 7">
    <name type="scientific">Rubrivivax gelatinosus</name>
    <name type="common">Rhodocyclus gelatinosus</name>
    <name type="synonym">Rhodopseudomonas gelatinosa</name>
    <dbReference type="NCBI Taxonomy" id="28068"/>
    <lineage>
        <taxon>Bacteria</taxon>
        <taxon>Pseudomonadati</taxon>
        <taxon>Pseudomonadota</taxon>
        <taxon>Betaproteobacteria</taxon>
        <taxon>Burkholderiales</taxon>
        <taxon>Sphaerotilaceae</taxon>
        <taxon>Rubrivivax</taxon>
    </lineage>
</organism>
<dbReference type="PROSITE" id="PS00785">
    <property type="entry name" value="5_NUCLEOTIDASE_1"/>
    <property type="match status" value="1"/>
</dbReference>
<evidence type="ECO:0000256" key="2">
    <source>
        <dbReference type="ARBA" id="ARBA00022729"/>
    </source>
</evidence>
<dbReference type="Gene3D" id="3.90.780.10">
    <property type="entry name" value="5'-Nucleotidase, C-terminal domain"/>
    <property type="match status" value="1"/>
</dbReference>
<dbReference type="InterPro" id="IPR008334">
    <property type="entry name" value="5'-Nucleotdase_C"/>
</dbReference>
<dbReference type="InterPro" id="IPR029052">
    <property type="entry name" value="Metallo-depent_PP-like"/>
</dbReference>
<dbReference type="RefSeq" id="WP_200379916.1">
    <property type="nucleotide sequence ID" value="NZ_NRRU01000110.1"/>
</dbReference>
<reference evidence="6" key="1">
    <citation type="submission" date="2017-08" db="EMBL/GenBank/DDBJ databases">
        <authorList>
            <person name="Imhoff J.F."/>
            <person name="Rahn T."/>
            <person name="Kuenzel S."/>
            <person name="Neulinger S.C."/>
        </authorList>
    </citation>
    <scope>NUCLEOTIDE SEQUENCE</scope>
    <source>
        <strain evidence="6">IM 151</strain>
    </source>
</reference>
<dbReference type="InterPro" id="IPR006146">
    <property type="entry name" value="5'-Nucleotdase_CS"/>
</dbReference>
<name>A0ABS1E055_RUBGE</name>
<evidence type="ECO:0000313" key="7">
    <source>
        <dbReference type="Proteomes" id="UP001041814"/>
    </source>
</evidence>
<keyword evidence="7" id="KW-1185">Reference proteome</keyword>
<reference evidence="6" key="2">
    <citation type="journal article" date="2020" name="Microorganisms">
        <title>Osmotic Adaptation and Compatible Solute Biosynthesis of Phototrophic Bacteria as Revealed from Genome Analyses.</title>
        <authorList>
            <person name="Imhoff J.F."/>
            <person name="Rahn T."/>
            <person name="Kunzel S."/>
            <person name="Keller A."/>
            <person name="Neulinger S.C."/>
        </authorList>
    </citation>
    <scope>NUCLEOTIDE SEQUENCE</scope>
    <source>
        <strain evidence="6">IM 151</strain>
    </source>
</reference>
<dbReference type="SUPFAM" id="SSF56300">
    <property type="entry name" value="Metallo-dependent phosphatases"/>
    <property type="match status" value="1"/>
</dbReference>
<comment type="similarity">
    <text evidence="1 3">Belongs to the 5'-nucleotidase family.</text>
</comment>
<dbReference type="Proteomes" id="UP001041814">
    <property type="component" value="Unassembled WGS sequence"/>
</dbReference>
<dbReference type="Pfam" id="PF02872">
    <property type="entry name" value="5_nucleotid_C"/>
    <property type="match status" value="1"/>
</dbReference>
<dbReference type="EMBL" id="NRRU01000110">
    <property type="protein sequence ID" value="MBK1715300.1"/>
    <property type="molecule type" value="Genomic_DNA"/>
</dbReference>
<feature type="signal peptide" evidence="3">
    <location>
        <begin position="1"/>
        <end position="19"/>
    </location>
</feature>
<keyword evidence="2 3" id="KW-0732">Signal</keyword>
<accession>A0ABS1E055</accession>
<feature type="domain" description="Calcineurin-like phosphoesterase" evidence="4">
    <location>
        <begin position="40"/>
        <end position="291"/>
    </location>
</feature>
<dbReference type="PANTHER" id="PTHR11575:SF24">
    <property type="entry name" value="5'-NUCLEOTIDASE"/>
    <property type="match status" value="1"/>
</dbReference>
<dbReference type="PROSITE" id="PS51257">
    <property type="entry name" value="PROKAR_LIPOPROTEIN"/>
    <property type="match status" value="1"/>
</dbReference>
<dbReference type="PANTHER" id="PTHR11575">
    <property type="entry name" value="5'-NUCLEOTIDASE-RELATED"/>
    <property type="match status" value="1"/>
</dbReference>
<dbReference type="SUPFAM" id="SSF55816">
    <property type="entry name" value="5'-nucleotidase (syn. UDP-sugar hydrolase), C-terminal domain"/>
    <property type="match status" value="1"/>
</dbReference>
<evidence type="ECO:0000259" key="5">
    <source>
        <dbReference type="Pfam" id="PF02872"/>
    </source>
</evidence>
<comment type="caution">
    <text evidence="6">The sequence shown here is derived from an EMBL/GenBank/DDBJ whole genome shotgun (WGS) entry which is preliminary data.</text>
</comment>
<proteinExistence type="inferred from homology"/>
<feature type="chain" id="PRO_5044950281" evidence="3">
    <location>
        <begin position="20"/>
        <end position="559"/>
    </location>
</feature>
<gene>
    <name evidence="6" type="ORF">CKO43_21310</name>
</gene>
<dbReference type="PRINTS" id="PR01607">
    <property type="entry name" value="APYRASEFAMLY"/>
</dbReference>
<evidence type="ECO:0000256" key="3">
    <source>
        <dbReference type="RuleBase" id="RU362119"/>
    </source>
</evidence>
<sequence length="559" mass="58697">MRCRALLAALAATTLAACAAPPAAAPAAPAASAAPGTVALRLLAINDFHGYLKPPPGGFRMPDPADPARTLTVPAGGAETLASAVRELAAGHPHHVFVAAGDLVGASPLLSALFHDEPTVESLSAMGLAFSAVGNHEFDDGADELLRLQRGGCHPLDGCRGPKPFAGAGFQYLAASTVVRKTGQTLLPPYAVRRFDGVPVAFVGLTLKATPQIVMPAGVAGLEFRDEAESVNALVPELQRQGVHAIVVLLHEGGEAGGGRDGCDDLRGAITRIVPRLDRAVSVVVSGHTHRAYVCRLDGRLVTSGDRYGTLVTAIDLELDRASGRVQRADAHNVVVDPARFAPDAAQTALLAAYERVAAPLAKRIVGTIAGSLTREADSAGESTLGRVVADAQLEATRAVGAQAALTNPGGLRSPILKTGDGRVRYEEVFEAQPFGNRLVTLTISGAQLAALLEQQFHGQAPRVLQVSRGLRYEWDASRPAGQRLLPGSLTLEGRRIEPAQRLRITVNSYLADGGDRFSVLRDGEDRVYGLPDADALAQYLAAHPGLQPPRDTRIQRRD</sequence>
<keyword evidence="3" id="KW-0378">Hydrolase</keyword>
<dbReference type="InterPro" id="IPR006179">
    <property type="entry name" value="5_nucleotidase/apyrase"/>
</dbReference>
<dbReference type="InterPro" id="IPR036907">
    <property type="entry name" value="5'-Nucleotdase_C_sf"/>
</dbReference>
<dbReference type="InterPro" id="IPR004843">
    <property type="entry name" value="Calcineurin-like_PHP"/>
</dbReference>
<dbReference type="Gene3D" id="3.60.21.10">
    <property type="match status" value="1"/>
</dbReference>
<evidence type="ECO:0000313" key="6">
    <source>
        <dbReference type="EMBL" id="MBK1715300.1"/>
    </source>
</evidence>
<keyword evidence="3" id="KW-0547">Nucleotide-binding</keyword>
<dbReference type="Pfam" id="PF00149">
    <property type="entry name" value="Metallophos"/>
    <property type="match status" value="1"/>
</dbReference>